<dbReference type="EMBL" id="CP098401">
    <property type="protein sequence ID" value="URW76501.1"/>
    <property type="molecule type" value="Genomic_DNA"/>
</dbReference>
<dbReference type="PROSITE" id="PS00141">
    <property type="entry name" value="ASP_PROTEASE"/>
    <property type="match status" value="1"/>
</dbReference>
<gene>
    <name evidence="1" type="ORF">M9980_04595</name>
</gene>
<protein>
    <submittedName>
        <fullName evidence="1">Aspartyl protease family protein</fullName>
    </submittedName>
</protein>
<dbReference type="SUPFAM" id="SSF50156">
    <property type="entry name" value="PDZ domain-like"/>
    <property type="match status" value="1"/>
</dbReference>
<keyword evidence="1" id="KW-0645">Protease</keyword>
<sequence length="383" mass="41087">MIVDRRSMLAGAAALAALPTAALRAQTGRIYRNSIALDGTRVWMAAKIGTHGPYFFIVDTGATLSVIDDDLARTLKLDVIRKRALVKGIGGVAEYPLYDARDVTFASGLRIPNMPFNGTKARLGKDAVGSFGSGLFTTYDSDLDFVKGEWRAYPEGRPDFAGLRQLKSRFLGSFTNGDRIFADATLDGFAGEFMLDTGMPGQVRLDGRAAKTSGLWSADRPYAPTEGRGFGPGSVSMRLVRVKDLHLGPMTLHRPIVALEKPGSPLHEGDGIIGLGVLGRLHLTTQVRSRTLWIAPNGLPPRAEVYPMSGLWFDRKGDTITIADVGTGSPAAAAGLMVGDRIGGIAWSDLIRRVNGPAGSEVAFTAERGGQRRDVTLKLVDYL</sequence>
<dbReference type="PROSITE" id="PS51318">
    <property type="entry name" value="TAT"/>
    <property type="match status" value="1"/>
</dbReference>
<organism evidence="1 2">
    <name type="scientific">Sphingomonas donggukensis</name>
    <dbReference type="NCBI Taxonomy" id="2949093"/>
    <lineage>
        <taxon>Bacteria</taxon>
        <taxon>Pseudomonadati</taxon>
        <taxon>Pseudomonadota</taxon>
        <taxon>Alphaproteobacteria</taxon>
        <taxon>Sphingomonadales</taxon>
        <taxon>Sphingomonadaceae</taxon>
        <taxon>Sphingomonas</taxon>
    </lineage>
</organism>
<evidence type="ECO:0000313" key="1">
    <source>
        <dbReference type="EMBL" id="URW76501.1"/>
    </source>
</evidence>
<dbReference type="Pfam" id="PF13650">
    <property type="entry name" value="Asp_protease_2"/>
    <property type="match status" value="1"/>
</dbReference>
<reference evidence="1" key="1">
    <citation type="submission" date="2022-05" db="EMBL/GenBank/DDBJ databases">
        <title>Sphingomonas sp. strain RMG20 Genome sequencing and assembly.</title>
        <authorList>
            <person name="Kim I."/>
        </authorList>
    </citation>
    <scope>NUCLEOTIDE SEQUENCE</scope>
    <source>
        <strain evidence="1">RMG20</strain>
    </source>
</reference>
<keyword evidence="2" id="KW-1185">Reference proteome</keyword>
<name>A0ABY4TXW3_9SPHN</name>
<dbReference type="RefSeq" id="WP_250753876.1">
    <property type="nucleotide sequence ID" value="NZ_CP098401.1"/>
</dbReference>
<dbReference type="SUPFAM" id="SSF50630">
    <property type="entry name" value="Acid proteases"/>
    <property type="match status" value="1"/>
</dbReference>
<dbReference type="InterPro" id="IPR021109">
    <property type="entry name" value="Peptidase_aspartic_dom_sf"/>
</dbReference>
<dbReference type="InterPro" id="IPR006311">
    <property type="entry name" value="TAT_signal"/>
</dbReference>
<dbReference type="GO" id="GO:0008233">
    <property type="term" value="F:peptidase activity"/>
    <property type="evidence" value="ECO:0007669"/>
    <property type="project" value="UniProtKB-KW"/>
</dbReference>
<dbReference type="Proteomes" id="UP001055580">
    <property type="component" value="Chromosome"/>
</dbReference>
<accession>A0ABY4TXW3</accession>
<proteinExistence type="predicted"/>
<dbReference type="InterPro" id="IPR001969">
    <property type="entry name" value="Aspartic_peptidase_AS"/>
</dbReference>
<dbReference type="GO" id="GO:0006508">
    <property type="term" value="P:proteolysis"/>
    <property type="evidence" value="ECO:0007669"/>
    <property type="project" value="UniProtKB-KW"/>
</dbReference>
<evidence type="ECO:0000313" key="2">
    <source>
        <dbReference type="Proteomes" id="UP001055580"/>
    </source>
</evidence>
<dbReference type="Gene3D" id="2.40.70.10">
    <property type="entry name" value="Acid Proteases"/>
    <property type="match status" value="2"/>
</dbReference>
<keyword evidence="1" id="KW-0378">Hydrolase</keyword>
<dbReference type="InterPro" id="IPR036034">
    <property type="entry name" value="PDZ_sf"/>
</dbReference>
<dbReference type="Gene3D" id="2.30.42.10">
    <property type="match status" value="1"/>
</dbReference>